<organism evidence="2 3">
    <name type="scientific">Asparagus officinalis</name>
    <name type="common">Garden asparagus</name>
    <dbReference type="NCBI Taxonomy" id="4686"/>
    <lineage>
        <taxon>Eukaryota</taxon>
        <taxon>Viridiplantae</taxon>
        <taxon>Streptophyta</taxon>
        <taxon>Embryophyta</taxon>
        <taxon>Tracheophyta</taxon>
        <taxon>Spermatophyta</taxon>
        <taxon>Magnoliopsida</taxon>
        <taxon>Liliopsida</taxon>
        <taxon>Asparagales</taxon>
        <taxon>Asparagaceae</taxon>
        <taxon>Asparagoideae</taxon>
        <taxon>Asparagus</taxon>
    </lineage>
</organism>
<dbReference type="Proteomes" id="UP000243459">
    <property type="component" value="Chromosome 1"/>
</dbReference>
<protein>
    <submittedName>
        <fullName evidence="2">Uncharacterized protein</fullName>
    </submittedName>
</protein>
<dbReference type="Gramene" id="ONK80693">
    <property type="protein sequence ID" value="ONK80693"/>
    <property type="gene ID" value="A4U43_C01F20680"/>
</dbReference>
<dbReference type="AlphaFoldDB" id="A0A5P1FSP4"/>
<feature type="region of interest" description="Disordered" evidence="1">
    <location>
        <begin position="1"/>
        <end position="20"/>
    </location>
</feature>
<gene>
    <name evidence="2" type="ORF">A4U43_C01F20680</name>
</gene>
<name>A0A5P1FSP4_ASPOF</name>
<proteinExistence type="predicted"/>
<evidence type="ECO:0000313" key="2">
    <source>
        <dbReference type="EMBL" id="ONK80693.1"/>
    </source>
</evidence>
<sequence>MEKPAPVGSGPGPTSAGVSEAREVNGRIVAYSEEALSQISAIGHASGVGFFILARFPIHKHVPIFSPIALRC</sequence>
<keyword evidence="3" id="KW-1185">Reference proteome</keyword>
<evidence type="ECO:0000313" key="3">
    <source>
        <dbReference type="Proteomes" id="UP000243459"/>
    </source>
</evidence>
<accession>A0A5P1FSP4</accession>
<reference evidence="3" key="1">
    <citation type="journal article" date="2017" name="Nat. Commun.">
        <title>The asparagus genome sheds light on the origin and evolution of a young Y chromosome.</title>
        <authorList>
            <person name="Harkess A."/>
            <person name="Zhou J."/>
            <person name="Xu C."/>
            <person name="Bowers J.E."/>
            <person name="Van der Hulst R."/>
            <person name="Ayyampalayam S."/>
            <person name="Mercati F."/>
            <person name="Riccardi P."/>
            <person name="McKain M.R."/>
            <person name="Kakrana A."/>
            <person name="Tang H."/>
            <person name="Ray J."/>
            <person name="Groenendijk J."/>
            <person name="Arikit S."/>
            <person name="Mathioni S.M."/>
            <person name="Nakano M."/>
            <person name="Shan H."/>
            <person name="Telgmann-Rauber A."/>
            <person name="Kanno A."/>
            <person name="Yue Z."/>
            <person name="Chen H."/>
            <person name="Li W."/>
            <person name="Chen Y."/>
            <person name="Xu X."/>
            <person name="Zhang Y."/>
            <person name="Luo S."/>
            <person name="Chen H."/>
            <person name="Gao J."/>
            <person name="Mao Z."/>
            <person name="Pires J.C."/>
            <person name="Luo M."/>
            <person name="Kudrna D."/>
            <person name="Wing R.A."/>
            <person name="Meyers B.C."/>
            <person name="Yi K."/>
            <person name="Kong H."/>
            <person name="Lavrijsen P."/>
            <person name="Sunseri F."/>
            <person name="Falavigna A."/>
            <person name="Ye Y."/>
            <person name="Leebens-Mack J.H."/>
            <person name="Chen G."/>
        </authorList>
    </citation>
    <scope>NUCLEOTIDE SEQUENCE [LARGE SCALE GENOMIC DNA]</scope>
    <source>
        <strain evidence="3">cv. DH0086</strain>
    </source>
</reference>
<evidence type="ECO:0000256" key="1">
    <source>
        <dbReference type="SAM" id="MobiDB-lite"/>
    </source>
</evidence>
<dbReference type="EMBL" id="CM007381">
    <property type="protein sequence ID" value="ONK80693.1"/>
    <property type="molecule type" value="Genomic_DNA"/>
</dbReference>